<gene>
    <name evidence="1" type="ORF">THF1D04_40167</name>
</gene>
<evidence type="ECO:0000313" key="2">
    <source>
        <dbReference type="Proteomes" id="UP001295420"/>
    </source>
</evidence>
<keyword evidence="1" id="KW-0548">Nucleotidyltransferase</keyword>
<accession>A0AAU9Q9H8</accession>
<evidence type="ECO:0000313" key="1">
    <source>
        <dbReference type="EMBL" id="CAH1535373.1"/>
    </source>
</evidence>
<dbReference type="Gene3D" id="3.40.50.11190">
    <property type="match status" value="1"/>
</dbReference>
<name>A0AAU9Q9H8_9VIBR</name>
<dbReference type="EC" id="2.7.7.43" evidence="1"/>
<comment type="caution">
    <text evidence="1">The sequence shown here is derived from an EMBL/GenBank/DDBJ whole genome shotgun (WGS) entry which is preliminary data.</text>
</comment>
<sequence length="160" mass="18552">MIEYIRSRGYSIRQLSTPQHWQTSLHSADYAAWLHVSQQEDADSFIAVVDQPDWVSVDHYGIGKEWETAIKAEMGCRVMVIDDLVREHDCHLLMDQTLGRGIEEYRHAVNPDTVVSVDCDYAPMRNQFNALRERALERVEDIPAHRLLVSMGELTNRTRR</sequence>
<reference evidence="1" key="1">
    <citation type="submission" date="2022-01" db="EMBL/GenBank/DDBJ databases">
        <authorList>
            <person name="Lagorce A."/>
        </authorList>
    </citation>
    <scope>NUCLEOTIDE SEQUENCE</scope>
    <source>
        <strain evidence="1">Th15_F1_D04</strain>
    </source>
</reference>
<organism evidence="1 2">
    <name type="scientific">Vibrio owensii</name>
    <dbReference type="NCBI Taxonomy" id="696485"/>
    <lineage>
        <taxon>Bacteria</taxon>
        <taxon>Pseudomonadati</taxon>
        <taxon>Pseudomonadota</taxon>
        <taxon>Gammaproteobacteria</taxon>
        <taxon>Vibrionales</taxon>
        <taxon>Vibrionaceae</taxon>
        <taxon>Vibrio</taxon>
    </lineage>
</organism>
<dbReference type="EMBL" id="CAKMTQ010000034">
    <property type="protein sequence ID" value="CAH1535373.1"/>
    <property type="molecule type" value="Genomic_DNA"/>
</dbReference>
<dbReference type="RefSeq" id="WP_409931596.1">
    <property type="nucleotide sequence ID" value="NZ_CAKMTQ010000034.1"/>
</dbReference>
<keyword evidence="1" id="KW-0808">Transferase</keyword>
<dbReference type="Proteomes" id="UP001295420">
    <property type="component" value="Unassembled WGS sequence"/>
</dbReference>
<dbReference type="AlphaFoldDB" id="A0AAU9Q9H8"/>
<proteinExistence type="predicted"/>
<protein>
    <submittedName>
        <fullName evidence="1">Pseudaminic acid cytidylyltransferase</fullName>
        <ecNumber evidence="1">2.7.7.43</ecNumber>
    </submittedName>
</protein>
<dbReference type="GO" id="GO:0008781">
    <property type="term" value="F:N-acylneuraminate cytidylyltransferase activity"/>
    <property type="evidence" value="ECO:0007669"/>
    <property type="project" value="UniProtKB-EC"/>
</dbReference>